<dbReference type="GO" id="GO:0016616">
    <property type="term" value="F:oxidoreductase activity, acting on the CH-OH group of donors, NAD or NADP as acceptor"/>
    <property type="evidence" value="ECO:0007669"/>
    <property type="project" value="TreeGrafter"/>
</dbReference>
<gene>
    <name evidence="1" type="ORF">RHTO0S_28e01684g</name>
</gene>
<sequence>MSSPTPNVYVISGASRGIGFAITSILAQRDNVLIFAGARDLKSTQLNELALKSGGKVVPVKLESTSVEDAAALAKVVEEKAGKVDYVLAVAGISQSTDPIAQVPLDDVRRHFEVNTIGPLVLFQSLLALLTKSSAPHFIVVSTIAGSIASMPQFLFPVSSYAISKTAVNSAVVRIAVEHPDLDAFVCHPGVVSSDMIKEYVAKTGTALSDFESMGMITPEESAASLVKLFDGAKKETHSGKFFNVDGTFLPW</sequence>
<dbReference type="InterPro" id="IPR052184">
    <property type="entry name" value="SDR_enzymes"/>
</dbReference>
<dbReference type="OrthoDB" id="2522757at2759"/>
<dbReference type="PANTHER" id="PTHR45458:SF1">
    <property type="entry name" value="SHORT CHAIN DEHYDROGENASE"/>
    <property type="match status" value="1"/>
</dbReference>
<dbReference type="EMBL" id="LK052963">
    <property type="protein sequence ID" value="CDR49613.1"/>
    <property type="molecule type" value="Genomic_DNA"/>
</dbReference>
<dbReference type="Gene3D" id="3.40.50.720">
    <property type="entry name" value="NAD(P)-binding Rossmann-like Domain"/>
    <property type="match status" value="1"/>
</dbReference>
<proteinExistence type="predicted"/>
<dbReference type="Pfam" id="PF00106">
    <property type="entry name" value="adh_short"/>
    <property type="match status" value="1"/>
</dbReference>
<organism evidence="1">
    <name type="scientific">Rhodotorula toruloides</name>
    <name type="common">Yeast</name>
    <name type="synonym">Rhodosporidium toruloides</name>
    <dbReference type="NCBI Taxonomy" id="5286"/>
    <lineage>
        <taxon>Eukaryota</taxon>
        <taxon>Fungi</taxon>
        <taxon>Dikarya</taxon>
        <taxon>Basidiomycota</taxon>
        <taxon>Pucciniomycotina</taxon>
        <taxon>Microbotryomycetes</taxon>
        <taxon>Sporidiobolales</taxon>
        <taxon>Sporidiobolaceae</taxon>
        <taxon>Rhodotorula</taxon>
    </lineage>
</organism>
<name>A0A061BJR2_RHOTO</name>
<dbReference type="SUPFAM" id="SSF51735">
    <property type="entry name" value="NAD(P)-binding Rossmann-fold domains"/>
    <property type="match status" value="1"/>
</dbReference>
<protein>
    <submittedName>
        <fullName evidence="1">RHTO0S28e01684g1_1</fullName>
    </submittedName>
</protein>
<dbReference type="PANTHER" id="PTHR45458">
    <property type="entry name" value="SHORT-CHAIN DEHYDROGENASE/REDUCTASE SDR"/>
    <property type="match status" value="1"/>
</dbReference>
<reference evidence="1" key="1">
    <citation type="journal article" date="2014" name="Genome Announc.">
        <title>Draft genome sequence of Rhodosporidium toruloides CECT1137, an oleaginous yeast of biotechnological interest.</title>
        <authorList>
            <person name="Morin N."/>
            <person name="Calcas X."/>
            <person name="Devillers H."/>
            <person name="Durrens P."/>
            <person name="Sherman D.J."/>
            <person name="Nicaud J.-M."/>
            <person name="Neuveglise C."/>
        </authorList>
    </citation>
    <scope>NUCLEOTIDE SEQUENCE</scope>
    <source>
        <strain evidence="1">CECT1137</strain>
    </source>
</reference>
<dbReference type="SMR" id="A0A061BJR2"/>
<evidence type="ECO:0000313" key="1">
    <source>
        <dbReference type="EMBL" id="CDR49613.1"/>
    </source>
</evidence>
<dbReference type="InterPro" id="IPR036291">
    <property type="entry name" value="NAD(P)-bd_dom_sf"/>
</dbReference>
<accession>A0A061BJR2</accession>
<dbReference type="InterPro" id="IPR002347">
    <property type="entry name" value="SDR_fam"/>
</dbReference>
<dbReference type="PRINTS" id="PR00081">
    <property type="entry name" value="GDHRDH"/>
</dbReference>
<dbReference type="AlphaFoldDB" id="A0A061BJR2"/>